<evidence type="ECO:0000313" key="4">
    <source>
        <dbReference type="EMBL" id="KJA15208.1"/>
    </source>
</evidence>
<dbReference type="OrthoDB" id="2536347at2759"/>
<dbReference type="PANTHER" id="PTHR40465:SF1">
    <property type="entry name" value="DUF6534 DOMAIN-CONTAINING PROTEIN"/>
    <property type="match status" value="1"/>
</dbReference>
<name>A0A0D2LWJ1_HYPSF</name>
<proteinExistence type="predicted"/>
<dbReference type="AlphaFoldDB" id="A0A0D2LWJ1"/>
<feature type="domain" description="DUF6534" evidence="3">
    <location>
        <begin position="179"/>
        <end position="266"/>
    </location>
</feature>
<dbReference type="Proteomes" id="UP000054270">
    <property type="component" value="Unassembled WGS sequence"/>
</dbReference>
<dbReference type="PANTHER" id="PTHR40465">
    <property type="entry name" value="CHROMOSOME 1, WHOLE GENOME SHOTGUN SEQUENCE"/>
    <property type="match status" value="1"/>
</dbReference>
<feature type="compositionally biased region" description="Basic and acidic residues" evidence="1">
    <location>
        <begin position="321"/>
        <end position="331"/>
    </location>
</feature>
<feature type="transmembrane region" description="Helical" evidence="2">
    <location>
        <begin position="128"/>
        <end position="149"/>
    </location>
</feature>
<accession>A0A0D2LWJ1</accession>
<keyword evidence="2" id="KW-1133">Transmembrane helix</keyword>
<keyword evidence="5" id="KW-1185">Reference proteome</keyword>
<dbReference type="OMA" id="HVDINAR"/>
<dbReference type="EMBL" id="KN817651">
    <property type="protein sequence ID" value="KJA15208.1"/>
    <property type="molecule type" value="Genomic_DNA"/>
</dbReference>
<feature type="transmembrane region" description="Helical" evidence="2">
    <location>
        <begin position="98"/>
        <end position="116"/>
    </location>
</feature>
<evidence type="ECO:0000313" key="5">
    <source>
        <dbReference type="Proteomes" id="UP000054270"/>
    </source>
</evidence>
<organism evidence="4 5">
    <name type="scientific">Hypholoma sublateritium (strain FD-334 SS-4)</name>
    <dbReference type="NCBI Taxonomy" id="945553"/>
    <lineage>
        <taxon>Eukaryota</taxon>
        <taxon>Fungi</taxon>
        <taxon>Dikarya</taxon>
        <taxon>Basidiomycota</taxon>
        <taxon>Agaricomycotina</taxon>
        <taxon>Agaricomycetes</taxon>
        <taxon>Agaricomycetidae</taxon>
        <taxon>Agaricales</taxon>
        <taxon>Agaricineae</taxon>
        <taxon>Strophariaceae</taxon>
        <taxon>Hypholoma</taxon>
    </lineage>
</organism>
<gene>
    <name evidence="4" type="ORF">HYPSUDRAFT_220158</name>
</gene>
<dbReference type="InterPro" id="IPR045339">
    <property type="entry name" value="DUF6534"/>
</dbReference>
<dbReference type="STRING" id="945553.A0A0D2LWJ1"/>
<evidence type="ECO:0000259" key="3">
    <source>
        <dbReference type="Pfam" id="PF20152"/>
    </source>
</evidence>
<keyword evidence="2" id="KW-0812">Transmembrane</keyword>
<reference evidence="5" key="1">
    <citation type="submission" date="2014-04" db="EMBL/GenBank/DDBJ databases">
        <title>Evolutionary Origins and Diversification of the Mycorrhizal Mutualists.</title>
        <authorList>
            <consortium name="DOE Joint Genome Institute"/>
            <consortium name="Mycorrhizal Genomics Consortium"/>
            <person name="Kohler A."/>
            <person name="Kuo A."/>
            <person name="Nagy L.G."/>
            <person name="Floudas D."/>
            <person name="Copeland A."/>
            <person name="Barry K.W."/>
            <person name="Cichocki N."/>
            <person name="Veneault-Fourrey C."/>
            <person name="LaButti K."/>
            <person name="Lindquist E.A."/>
            <person name="Lipzen A."/>
            <person name="Lundell T."/>
            <person name="Morin E."/>
            <person name="Murat C."/>
            <person name="Riley R."/>
            <person name="Ohm R."/>
            <person name="Sun H."/>
            <person name="Tunlid A."/>
            <person name="Henrissat B."/>
            <person name="Grigoriev I.V."/>
            <person name="Hibbett D.S."/>
            <person name="Martin F."/>
        </authorList>
    </citation>
    <scope>NUCLEOTIDE SEQUENCE [LARGE SCALE GENOMIC DNA]</scope>
    <source>
        <strain evidence="5">FD-334 SS-4</strain>
    </source>
</reference>
<feature type="transmembrane region" description="Helical" evidence="2">
    <location>
        <begin position="20"/>
        <end position="45"/>
    </location>
</feature>
<evidence type="ECO:0000256" key="2">
    <source>
        <dbReference type="SAM" id="Phobius"/>
    </source>
</evidence>
<protein>
    <recommendedName>
        <fullName evidence="3">DUF6534 domain-containing protein</fullName>
    </recommendedName>
</protein>
<sequence>MAAPAIPKLSELIPNLQTITGPPLLCIILNSGLFGVLSTQVYIYYQAFPKDKKLLKCLVYGVYLLETAQTIFLTQTAWRMFAHGFGDISGINAIGTSWLSVCVINGIVAFLVQSFYAYRLSVISQSRILTGLIMVLAVTSLAGSIGTGIDSGSVKLFTEFISHRKKSYTIVGIWEGAASLCDATIAILMTYYLKRFIHQGGARQTQQVVSRIIRMTIETGTLTATVSIVSLALFYIPQLQGFYEVPLASLAKLYSTTLLVVLNSRVKMGIISESTTWRDVEVTPMSFKRGTGPPVLTRIDVSQAMNASIVSTGPMEFSPGDENKTAATDDH</sequence>
<dbReference type="Pfam" id="PF20152">
    <property type="entry name" value="DUF6534"/>
    <property type="match status" value="1"/>
</dbReference>
<feature type="transmembrane region" description="Helical" evidence="2">
    <location>
        <begin position="242"/>
        <end position="262"/>
    </location>
</feature>
<feature type="region of interest" description="Disordered" evidence="1">
    <location>
        <begin position="312"/>
        <end position="331"/>
    </location>
</feature>
<feature type="transmembrane region" description="Helical" evidence="2">
    <location>
        <begin position="212"/>
        <end position="236"/>
    </location>
</feature>
<feature type="transmembrane region" description="Helical" evidence="2">
    <location>
        <begin position="57"/>
        <end position="78"/>
    </location>
</feature>
<evidence type="ECO:0000256" key="1">
    <source>
        <dbReference type="SAM" id="MobiDB-lite"/>
    </source>
</evidence>
<keyword evidence="2" id="KW-0472">Membrane</keyword>
<feature type="transmembrane region" description="Helical" evidence="2">
    <location>
        <begin position="169"/>
        <end position="192"/>
    </location>
</feature>